<proteinExistence type="predicted"/>
<organism evidence="3 4">
    <name type="scientific">Thanatephorus cucumeris (strain AG1-IA)</name>
    <name type="common">Rice sheath blight fungus</name>
    <name type="synonym">Rhizoctonia solani</name>
    <dbReference type="NCBI Taxonomy" id="983506"/>
    <lineage>
        <taxon>Eukaryota</taxon>
        <taxon>Fungi</taxon>
        <taxon>Dikarya</taxon>
        <taxon>Basidiomycota</taxon>
        <taxon>Agaricomycotina</taxon>
        <taxon>Agaricomycetes</taxon>
        <taxon>Cantharellales</taxon>
        <taxon>Ceratobasidiaceae</taxon>
        <taxon>Rhizoctonia</taxon>
        <taxon>Rhizoctonia solani AG-1</taxon>
    </lineage>
</organism>
<dbReference type="SUPFAM" id="SSF52540">
    <property type="entry name" value="P-loop containing nucleoside triphosphate hydrolases"/>
    <property type="match status" value="1"/>
</dbReference>
<dbReference type="InterPro" id="IPR027417">
    <property type="entry name" value="P-loop_NTPase"/>
</dbReference>
<dbReference type="AlphaFoldDB" id="L8WS84"/>
<dbReference type="Pfam" id="PF22942">
    <property type="entry name" value="DUF7025"/>
    <property type="match status" value="1"/>
</dbReference>
<dbReference type="STRING" id="983506.L8WS84"/>
<dbReference type="OMA" id="LEFNIQH"/>
<name>L8WS84_THACA</name>
<dbReference type="InterPro" id="IPR003959">
    <property type="entry name" value="ATPase_AAA_core"/>
</dbReference>
<gene>
    <name evidence="3" type="ORF">AG1IA_04978</name>
</gene>
<dbReference type="InterPro" id="IPR054289">
    <property type="entry name" value="DUF7025"/>
</dbReference>
<dbReference type="PANTHER" id="PTHR46411">
    <property type="entry name" value="FAMILY ATPASE, PUTATIVE-RELATED"/>
    <property type="match status" value="1"/>
</dbReference>
<dbReference type="GO" id="GO:0016887">
    <property type="term" value="F:ATP hydrolysis activity"/>
    <property type="evidence" value="ECO:0007669"/>
    <property type="project" value="InterPro"/>
</dbReference>
<comment type="caution">
    <text evidence="3">The sequence shown here is derived from an EMBL/GenBank/DDBJ whole genome shotgun (WGS) entry which is preliminary data.</text>
</comment>
<evidence type="ECO:0000313" key="4">
    <source>
        <dbReference type="Proteomes" id="UP000011668"/>
    </source>
</evidence>
<evidence type="ECO:0000256" key="1">
    <source>
        <dbReference type="SAM" id="MobiDB-lite"/>
    </source>
</evidence>
<dbReference type="Proteomes" id="UP000011668">
    <property type="component" value="Unassembled WGS sequence"/>
</dbReference>
<keyword evidence="4" id="KW-1185">Reference proteome</keyword>
<feature type="compositionally biased region" description="Acidic residues" evidence="1">
    <location>
        <begin position="198"/>
        <end position="210"/>
    </location>
</feature>
<feature type="compositionally biased region" description="Basic and acidic residues" evidence="1">
    <location>
        <begin position="95"/>
        <end position="105"/>
    </location>
</feature>
<feature type="compositionally biased region" description="Polar residues" evidence="1">
    <location>
        <begin position="238"/>
        <end position="250"/>
    </location>
</feature>
<dbReference type="GO" id="GO:0005524">
    <property type="term" value="F:ATP binding"/>
    <property type="evidence" value="ECO:0007669"/>
    <property type="project" value="InterPro"/>
</dbReference>
<dbReference type="EMBL" id="AFRT01001225">
    <property type="protein sequence ID" value="ELU40996.1"/>
    <property type="molecule type" value="Genomic_DNA"/>
</dbReference>
<sequence>MALGAVARTQGADIHTRLSNFFAYQTVEMAGSMSSALPTSALSPPTLLRLYTLCVVVSTASLAIWGPQLVSSVLDLTRPGTTPEPEPESSEEQPAEEKPAEDKDKKWKRKTQIWQDAEPPEAREKDKGLVFVAIKRYGGNSGREDHIWIEINSQPLTELLRSEFKHLEGLLDDDPGMDARELYMSRERLAELAATAPPEEETQPEGNADGDESKDSADTEPANNATSKEASEGVAELTGQTESTKNNNASDEPALAGFELSKADRDQGLRDVKLIYDFIMDEFQKVDEKLNKLAVEGMISWKLLWAFIRRGQRLETSHSTTGEKQGFIMTSWDYDTDRDGKPVFVINGRWLEWTGYRYTEQEITRRIPEFAGLKKAADLRVRHLSKESFEELMSRGRTYAKYAGIHHLNYTSNIILDDKKLRAEGRLMVDVASYRRMNPNYDRWEYDDPRHFSSRRARDNMASSRVTLADDDEDLIILPPTLYGYSFIAKVWGEILVEHLSPVPFQPQIFDHLVLRNDYKNMIRSLVDAHAGKGESALLTDVVTGKGGGLVIVLHGKPGIGKTLTAEAISEHLEVSEGFIARIVLESHVDLTFDRLKVATIWKAVTLIDEYLHHTQADVFLEARSSHELERNALVSVFLRVLEYHSGDINVVLILTTNRIRAFDEAFLSRFSIALRYPELDQNSRKVLWAKFLSMAGASVEGHKSKAITNGGGIETPHNFSIVDIEKLSTWNLNGRVIKQSARTAQALAVSAGVTNPRVRWRRYSKFQINLRKIGRSLRLWIPTQGLDPHKPEHMPDIGRFRVFLLLPTQITILKRSTEGYLIYSPPPTITAR</sequence>
<reference evidence="3 4" key="1">
    <citation type="journal article" date="2013" name="Nat. Commun.">
        <title>The evolution and pathogenic mechanisms of the rice sheath blight pathogen.</title>
        <authorList>
            <person name="Zheng A."/>
            <person name="Lin R."/>
            <person name="Xu L."/>
            <person name="Qin P."/>
            <person name="Tang C."/>
            <person name="Ai P."/>
            <person name="Zhang D."/>
            <person name="Liu Y."/>
            <person name="Sun Z."/>
            <person name="Feng H."/>
            <person name="Wang Y."/>
            <person name="Chen Y."/>
            <person name="Liang X."/>
            <person name="Fu R."/>
            <person name="Li Q."/>
            <person name="Zhang J."/>
            <person name="Yu X."/>
            <person name="Xie Z."/>
            <person name="Ding L."/>
            <person name="Guan P."/>
            <person name="Tang J."/>
            <person name="Liang Y."/>
            <person name="Wang S."/>
            <person name="Deng Q."/>
            <person name="Li S."/>
            <person name="Zhu J."/>
            <person name="Wang L."/>
            <person name="Liu H."/>
            <person name="Li P."/>
        </authorList>
    </citation>
    <scope>NUCLEOTIDE SEQUENCE [LARGE SCALE GENOMIC DNA]</scope>
    <source>
        <strain evidence="4">AG-1 IA</strain>
    </source>
</reference>
<accession>L8WS84</accession>
<dbReference type="InterPro" id="IPR003593">
    <property type="entry name" value="AAA+_ATPase"/>
</dbReference>
<feature type="compositionally biased region" description="Acidic residues" evidence="1">
    <location>
        <begin position="85"/>
        <end position="94"/>
    </location>
</feature>
<evidence type="ECO:0000313" key="3">
    <source>
        <dbReference type="EMBL" id="ELU40996.1"/>
    </source>
</evidence>
<feature type="region of interest" description="Disordered" evidence="1">
    <location>
        <begin position="193"/>
        <end position="253"/>
    </location>
</feature>
<dbReference type="OrthoDB" id="10042665at2759"/>
<evidence type="ECO:0000259" key="2">
    <source>
        <dbReference type="SMART" id="SM00382"/>
    </source>
</evidence>
<dbReference type="HOGENOM" id="CLU_017668_0_0_1"/>
<dbReference type="PANTHER" id="PTHR46411:SF3">
    <property type="entry name" value="AAA+ ATPASE DOMAIN-CONTAINING PROTEIN"/>
    <property type="match status" value="1"/>
</dbReference>
<dbReference type="Gene3D" id="3.40.50.300">
    <property type="entry name" value="P-loop containing nucleotide triphosphate hydrolases"/>
    <property type="match status" value="1"/>
</dbReference>
<protein>
    <submittedName>
        <fullName evidence="3">AAA family ATPase</fullName>
    </submittedName>
</protein>
<feature type="region of interest" description="Disordered" evidence="1">
    <location>
        <begin position="76"/>
        <end position="122"/>
    </location>
</feature>
<dbReference type="SMART" id="SM00382">
    <property type="entry name" value="AAA"/>
    <property type="match status" value="1"/>
</dbReference>
<dbReference type="Pfam" id="PF00004">
    <property type="entry name" value="AAA"/>
    <property type="match status" value="1"/>
</dbReference>
<feature type="domain" description="AAA+ ATPase" evidence="2">
    <location>
        <begin position="548"/>
        <end position="679"/>
    </location>
</feature>